<proteinExistence type="predicted"/>
<dbReference type="PANTHER" id="PTHR45947">
    <property type="entry name" value="SULFOQUINOVOSYL TRANSFERASE SQD2"/>
    <property type="match status" value="1"/>
</dbReference>
<keyword evidence="3" id="KW-0808">Transferase</keyword>
<dbReference type="Pfam" id="PF13439">
    <property type="entry name" value="Glyco_transf_4"/>
    <property type="match status" value="1"/>
</dbReference>
<dbReference type="GO" id="GO:0016757">
    <property type="term" value="F:glycosyltransferase activity"/>
    <property type="evidence" value="ECO:0007669"/>
    <property type="project" value="InterPro"/>
</dbReference>
<gene>
    <name evidence="3" type="ORF">EOD40_08875</name>
</gene>
<evidence type="ECO:0000259" key="2">
    <source>
        <dbReference type="Pfam" id="PF13439"/>
    </source>
</evidence>
<accession>A0A437KW48</accession>
<evidence type="ECO:0000313" key="4">
    <source>
        <dbReference type="Proteomes" id="UP000285211"/>
    </source>
</evidence>
<dbReference type="EMBL" id="SACJ01000004">
    <property type="protein sequence ID" value="RVT76606.1"/>
    <property type="molecule type" value="Genomic_DNA"/>
</dbReference>
<dbReference type="RefSeq" id="WP_128194712.1">
    <property type="nucleotide sequence ID" value="NZ_SACJ01000004.1"/>
</dbReference>
<dbReference type="Pfam" id="PF00534">
    <property type="entry name" value="Glycos_transf_1"/>
    <property type="match status" value="1"/>
</dbReference>
<reference evidence="3 4" key="1">
    <citation type="submission" date="2019-01" db="EMBL/GenBank/DDBJ databases">
        <authorList>
            <person name="Chen W.-M."/>
        </authorList>
    </citation>
    <scope>NUCLEOTIDE SEQUENCE [LARGE SCALE GENOMIC DNA]</scope>
    <source>
        <strain evidence="3 4">BBQ-12</strain>
    </source>
</reference>
<dbReference type="Gene3D" id="3.40.50.2000">
    <property type="entry name" value="Glycogen Phosphorylase B"/>
    <property type="match status" value="2"/>
</dbReference>
<comment type="caution">
    <text evidence="3">The sequence shown here is derived from an EMBL/GenBank/DDBJ whole genome shotgun (WGS) entry which is preliminary data.</text>
</comment>
<dbReference type="CDD" id="cd03801">
    <property type="entry name" value="GT4_PimA-like"/>
    <property type="match status" value="1"/>
</dbReference>
<organism evidence="3 4">
    <name type="scientific">Flavobacterium sufflavum</name>
    <dbReference type="NCBI Taxonomy" id="1921138"/>
    <lineage>
        <taxon>Bacteria</taxon>
        <taxon>Pseudomonadati</taxon>
        <taxon>Bacteroidota</taxon>
        <taxon>Flavobacteriia</taxon>
        <taxon>Flavobacteriales</taxon>
        <taxon>Flavobacteriaceae</taxon>
        <taxon>Flavobacterium</taxon>
    </lineage>
</organism>
<dbReference type="AlphaFoldDB" id="A0A437KW48"/>
<dbReference type="OrthoDB" id="1522162at2"/>
<keyword evidence="4" id="KW-1185">Reference proteome</keyword>
<dbReference type="InterPro" id="IPR001296">
    <property type="entry name" value="Glyco_trans_1"/>
</dbReference>
<dbReference type="SUPFAM" id="SSF53756">
    <property type="entry name" value="UDP-Glycosyltransferase/glycogen phosphorylase"/>
    <property type="match status" value="1"/>
</dbReference>
<evidence type="ECO:0000313" key="3">
    <source>
        <dbReference type="EMBL" id="RVT76606.1"/>
    </source>
</evidence>
<dbReference type="Proteomes" id="UP000285211">
    <property type="component" value="Unassembled WGS sequence"/>
</dbReference>
<name>A0A437KW48_9FLAO</name>
<protein>
    <submittedName>
        <fullName evidence="3">Glycosyltransferase</fullName>
    </submittedName>
</protein>
<sequence length="371" mass="42281">MNILNITTVTEWRGGDAQLYTGFKLLEEYKDLNQIILCPENSILSKKCIQDNSKHYTYSKTSKIFSLIKPIIKICRKEKVDLIHVHDSNALTATLLASVFLPSKTKIVLSRKRNNRIKDKFLNRYKYSHPKITKIICVSKAVEAIFDTIIKDKSRLVTIYDAIDVTFFSKNKSKGLIHQEFSLPKETLIIGNVAALTAQKDIFTFIDTAREIMNKKTEDLSLKFVVIGDGDQRPELEKYAASKNMENDIIFMGFRNNIQELLPEFDIFLLTSITEGLPLTIYEAFATKIPVVATNAGGIAEVIENAKTGFVTNLKDSENLAKGVLKILNDKQLAETIKTNAYELVLKNHNLNVMKQNYYRLYKSFTNHTQH</sequence>
<evidence type="ECO:0000259" key="1">
    <source>
        <dbReference type="Pfam" id="PF00534"/>
    </source>
</evidence>
<dbReference type="InterPro" id="IPR028098">
    <property type="entry name" value="Glyco_trans_4-like_N"/>
</dbReference>
<dbReference type="InterPro" id="IPR050194">
    <property type="entry name" value="Glycosyltransferase_grp1"/>
</dbReference>
<dbReference type="PANTHER" id="PTHR45947:SF3">
    <property type="entry name" value="SULFOQUINOVOSYL TRANSFERASE SQD2"/>
    <property type="match status" value="1"/>
</dbReference>
<feature type="domain" description="Glycosyl transferase family 1" evidence="1">
    <location>
        <begin position="177"/>
        <end position="343"/>
    </location>
</feature>
<feature type="domain" description="Glycosyltransferase subfamily 4-like N-terminal" evidence="2">
    <location>
        <begin position="57"/>
        <end position="166"/>
    </location>
</feature>